<feature type="compositionally biased region" description="Polar residues" evidence="1">
    <location>
        <begin position="380"/>
        <end position="398"/>
    </location>
</feature>
<dbReference type="GeneID" id="54571346"/>
<protein>
    <recommendedName>
        <fullName evidence="4">Anaphase-promoting complex subunit 4 WD40 domain-containing protein</fullName>
    </recommendedName>
</protein>
<dbReference type="InterPro" id="IPR036322">
    <property type="entry name" value="WD40_repeat_dom_sf"/>
</dbReference>
<dbReference type="Proteomes" id="UP000799537">
    <property type="component" value="Unassembled WGS sequence"/>
</dbReference>
<accession>A0A6A6C777</accession>
<dbReference type="Gene3D" id="2.130.10.10">
    <property type="entry name" value="YVTN repeat-like/Quinoprotein amine dehydrogenase"/>
    <property type="match status" value="2"/>
</dbReference>
<dbReference type="AlphaFoldDB" id="A0A6A6C777"/>
<evidence type="ECO:0000313" key="2">
    <source>
        <dbReference type="EMBL" id="KAF2162693.1"/>
    </source>
</evidence>
<dbReference type="EMBL" id="ML993612">
    <property type="protein sequence ID" value="KAF2162693.1"/>
    <property type="molecule type" value="Genomic_DNA"/>
</dbReference>
<dbReference type="SMART" id="SM00320">
    <property type="entry name" value="WD40"/>
    <property type="match status" value="5"/>
</dbReference>
<dbReference type="InterPro" id="IPR051150">
    <property type="entry name" value="SWT21/TCAB1_mRNA_Telomere"/>
</dbReference>
<dbReference type="InterPro" id="IPR015943">
    <property type="entry name" value="WD40/YVTN_repeat-like_dom_sf"/>
</dbReference>
<dbReference type="PANTHER" id="PTHR13211">
    <property type="entry name" value="TELOMERASE CAJAL BODY PROTEIN 1"/>
    <property type="match status" value="1"/>
</dbReference>
<dbReference type="RefSeq" id="XP_033663582.1">
    <property type="nucleotide sequence ID" value="XM_033818074.1"/>
</dbReference>
<organism evidence="2 3">
    <name type="scientific">Zasmidium cellare ATCC 36951</name>
    <dbReference type="NCBI Taxonomy" id="1080233"/>
    <lineage>
        <taxon>Eukaryota</taxon>
        <taxon>Fungi</taxon>
        <taxon>Dikarya</taxon>
        <taxon>Ascomycota</taxon>
        <taxon>Pezizomycotina</taxon>
        <taxon>Dothideomycetes</taxon>
        <taxon>Dothideomycetidae</taxon>
        <taxon>Mycosphaerellales</taxon>
        <taxon>Mycosphaerellaceae</taxon>
        <taxon>Zasmidium</taxon>
    </lineage>
</organism>
<dbReference type="InterPro" id="IPR001680">
    <property type="entry name" value="WD40_rpt"/>
</dbReference>
<dbReference type="PANTHER" id="PTHR13211:SF0">
    <property type="entry name" value="TELOMERASE CAJAL BODY PROTEIN 1"/>
    <property type="match status" value="1"/>
</dbReference>
<proteinExistence type="predicted"/>
<reference evidence="2" key="1">
    <citation type="journal article" date="2020" name="Stud. Mycol.">
        <title>101 Dothideomycetes genomes: a test case for predicting lifestyles and emergence of pathogens.</title>
        <authorList>
            <person name="Haridas S."/>
            <person name="Albert R."/>
            <person name="Binder M."/>
            <person name="Bloem J."/>
            <person name="Labutti K."/>
            <person name="Salamov A."/>
            <person name="Andreopoulos B."/>
            <person name="Baker S."/>
            <person name="Barry K."/>
            <person name="Bills G."/>
            <person name="Bluhm B."/>
            <person name="Cannon C."/>
            <person name="Castanera R."/>
            <person name="Culley D."/>
            <person name="Daum C."/>
            <person name="Ezra D."/>
            <person name="Gonzalez J."/>
            <person name="Henrissat B."/>
            <person name="Kuo A."/>
            <person name="Liang C."/>
            <person name="Lipzen A."/>
            <person name="Lutzoni F."/>
            <person name="Magnuson J."/>
            <person name="Mondo S."/>
            <person name="Nolan M."/>
            <person name="Ohm R."/>
            <person name="Pangilinan J."/>
            <person name="Park H.-J."/>
            <person name="Ramirez L."/>
            <person name="Alfaro M."/>
            <person name="Sun H."/>
            <person name="Tritt A."/>
            <person name="Yoshinaga Y."/>
            <person name="Zwiers L.-H."/>
            <person name="Turgeon B."/>
            <person name="Goodwin S."/>
            <person name="Spatafora J."/>
            <person name="Crous P."/>
            <person name="Grigoriev I."/>
        </authorList>
    </citation>
    <scope>NUCLEOTIDE SEQUENCE</scope>
    <source>
        <strain evidence="2">ATCC 36951</strain>
    </source>
</reference>
<keyword evidence="3" id="KW-1185">Reference proteome</keyword>
<dbReference type="OrthoDB" id="239865at2759"/>
<dbReference type="SUPFAM" id="SSF50978">
    <property type="entry name" value="WD40 repeat-like"/>
    <property type="match status" value="1"/>
</dbReference>
<sequence length="398" mass="43310">MSSPSIDLRPKCVGTTGDVFSEPIHNAGRVEGRSNLFRHATFSADGTTIVTQNEDNCLRSFVLPVDLLDERDELHQLQPYCDYQPATNIQSFSLYPKFDLGDTSTTLVLSASADVPITLRNALDYETVYAVYPFINDRTEEYQSARSLTFTPSGSCFIAGSHNVISAYDVARPDSGPISQYILSSRRGAVKTDALRLKSRAWVSAMRLSSDGLLAIGTTEREIALFENHGLGRCLCTFRLESRQGTGVTGLQWSPCGRYLLVAERSSDAIQVFDIRDTKQEVGRLVGRNAATPQVLDIDVVSTADGFEAWAGGIDGHVKVWSNPGSKDALHLPDANLDMHRSPVSSAVFHPSGSVLASCSGERGAFDSSDSDSDSDSDSNPNQTKPLESDNTLRIWSV</sequence>
<name>A0A6A6C777_ZASCE</name>
<feature type="region of interest" description="Disordered" evidence="1">
    <location>
        <begin position="360"/>
        <end position="398"/>
    </location>
</feature>
<evidence type="ECO:0008006" key="4">
    <source>
        <dbReference type="Google" id="ProtNLM"/>
    </source>
</evidence>
<evidence type="ECO:0000313" key="3">
    <source>
        <dbReference type="Proteomes" id="UP000799537"/>
    </source>
</evidence>
<gene>
    <name evidence="2" type="ORF">M409DRAFT_68978</name>
</gene>
<dbReference type="Pfam" id="PF00400">
    <property type="entry name" value="WD40"/>
    <property type="match status" value="2"/>
</dbReference>
<evidence type="ECO:0000256" key="1">
    <source>
        <dbReference type="SAM" id="MobiDB-lite"/>
    </source>
</evidence>